<dbReference type="AlphaFoldDB" id="C4J2L2"/>
<accession>C4J2L2</accession>
<name>C4J2L2_MAIZE</name>
<reference evidence="1" key="2">
    <citation type="submission" date="2012-06" db="EMBL/GenBank/DDBJ databases">
        <authorList>
            <person name="Yu Y."/>
            <person name="Currie J."/>
            <person name="Lomeli R."/>
            <person name="Angelova A."/>
            <person name="Collura K."/>
            <person name="Wissotski M."/>
            <person name="Campos D."/>
            <person name="Kudrna D."/>
            <person name="Golser W."/>
            <person name="Ashely E."/>
            <person name="Descour A."/>
            <person name="Fernandes J."/>
            <person name="Soderlund C."/>
            <person name="Walbot V."/>
        </authorList>
    </citation>
    <scope>NUCLEOTIDE SEQUENCE</scope>
    <source>
        <strain evidence="1">B73</strain>
    </source>
</reference>
<reference evidence="1" key="1">
    <citation type="journal article" date="2009" name="PLoS Genet.">
        <title>Sequencing, mapping, and analysis of 27,455 maize full-length cDNAs.</title>
        <authorList>
            <person name="Soderlund C."/>
            <person name="Descour A."/>
            <person name="Kudrna D."/>
            <person name="Bomhoff M."/>
            <person name="Boyd L."/>
            <person name="Currie J."/>
            <person name="Angelova A."/>
            <person name="Collura K."/>
            <person name="Wissotski M."/>
            <person name="Ashley E."/>
            <person name="Morrow D."/>
            <person name="Fernandes J."/>
            <person name="Walbot V."/>
            <person name="Yu Y."/>
        </authorList>
    </citation>
    <scope>NUCLEOTIDE SEQUENCE</scope>
    <source>
        <strain evidence="1">B73</strain>
    </source>
</reference>
<evidence type="ECO:0000313" key="1">
    <source>
        <dbReference type="EMBL" id="ACR35412.1"/>
    </source>
</evidence>
<protein>
    <submittedName>
        <fullName evidence="1">Uncharacterized protein</fullName>
    </submittedName>
</protein>
<dbReference type="EMBL" id="BT085059">
    <property type="protein sequence ID" value="ACR35412.1"/>
    <property type="molecule type" value="mRNA"/>
</dbReference>
<proteinExistence type="evidence at transcript level"/>
<sequence>MLINVPCKFELLHNVRCLLKQGRMAGELGEMDLELREEGDTGVEVVAGVGRLEAGEHLGHLCHLWIHRQRLWRGHALELSVTTTPLLCCGFFLRVGLMRGGGCCHRRGNRAI</sequence>
<organism evidence="1">
    <name type="scientific">Zea mays</name>
    <name type="common">Maize</name>
    <dbReference type="NCBI Taxonomy" id="4577"/>
    <lineage>
        <taxon>Eukaryota</taxon>
        <taxon>Viridiplantae</taxon>
        <taxon>Streptophyta</taxon>
        <taxon>Embryophyta</taxon>
        <taxon>Tracheophyta</taxon>
        <taxon>Spermatophyta</taxon>
        <taxon>Magnoliopsida</taxon>
        <taxon>Liliopsida</taxon>
        <taxon>Poales</taxon>
        <taxon>Poaceae</taxon>
        <taxon>PACMAD clade</taxon>
        <taxon>Panicoideae</taxon>
        <taxon>Andropogonodae</taxon>
        <taxon>Andropogoneae</taxon>
        <taxon>Tripsacinae</taxon>
        <taxon>Zea</taxon>
    </lineage>
</organism>